<keyword evidence="3" id="KW-0167">Capsid protein</keyword>
<sequence length="83" mass="8708">MKGMKNQIAKFNPVRSFRNLCIAGTVTAASSMPVWAASVIDTSSVEQAITDGKSDMSNIGGYIVGALVILAVAGLIYSMLRKA</sequence>
<organism evidence="3">
    <name type="scientific">Pseudomonas aeruginosa</name>
    <dbReference type="NCBI Taxonomy" id="287"/>
    <lineage>
        <taxon>Bacteria</taxon>
        <taxon>Pseudomonadati</taxon>
        <taxon>Pseudomonadota</taxon>
        <taxon>Gammaproteobacteria</taxon>
        <taxon>Pseudomonadales</taxon>
        <taxon>Pseudomonadaceae</taxon>
        <taxon>Pseudomonas</taxon>
    </lineage>
</organism>
<keyword evidence="2" id="KW-0732">Signal</keyword>
<name>Q58CI2_PSEAI</name>
<proteinExistence type="predicted"/>
<dbReference type="RefSeq" id="WP_004348403.1">
    <property type="nucleotide sequence ID" value="NZ_CAADMO010000870.1"/>
</dbReference>
<gene>
    <name evidence="3" type="ORF">pa1310007</name>
</gene>
<accession>Q58CI2</accession>
<dbReference type="SUPFAM" id="SSF57987">
    <property type="entry name" value="Inovirus (filamentous phage) major coat protein"/>
    <property type="match status" value="1"/>
</dbReference>
<dbReference type="Gene3D" id="1.20.5.230">
    <property type="match status" value="1"/>
</dbReference>
<dbReference type="EMBL" id="CR848688">
    <property type="protein sequence ID" value="CAH61032.1"/>
    <property type="molecule type" value="Genomic_DNA"/>
</dbReference>
<keyword evidence="1" id="KW-0812">Transmembrane</keyword>
<feature type="chain" id="PRO_5004252323" evidence="2">
    <location>
        <begin position="37"/>
        <end position="83"/>
    </location>
</feature>
<keyword evidence="1" id="KW-0472">Membrane</keyword>
<evidence type="ECO:0000256" key="2">
    <source>
        <dbReference type="SAM" id="SignalP"/>
    </source>
</evidence>
<keyword evidence="1" id="KW-1133">Transmembrane helix</keyword>
<reference evidence="3" key="1">
    <citation type="journal article" date="2005" name="Am. J. Respir. Cell Mol. Biol.">
        <title>Identification of DNA markers for a transmissible Pseudomonas aeruginosa cystic fibrosis strain.</title>
        <authorList>
            <person name="Lewis D.A."/>
            <person name="Jones A."/>
            <person name="Parkhill J."/>
            <person name="Speert D.P."/>
            <person name="Govan J.R.W."/>
            <person name="LiPuma J.J."/>
            <person name="Lory S."/>
            <person name="Webb A.K."/>
            <person name="Mahenthiralingam E."/>
        </authorList>
    </citation>
    <scope>NUCLEOTIDE SEQUENCE</scope>
    <source>
        <strain evidence="3">MA</strain>
    </source>
</reference>
<dbReference type="Pfam" id="PF05356">
    <property type="entry name" value="Phage_Coat_B"/>
    <property type="match status" value="1"/>
</dbReference>
<evidence type="ECO:0000256" key="1">
    <source>
        <dbReference type="SAM" id="Phobius"/>
    </source>
</evidence>
<feature type="transmembrane region" description="Helical" evidence="1">
    <location>
        <begin position="60"/>
        <end position="80"/>
    </location>
</feature>
<dbReference type="AlphaFoldDB" id="Q58CI2"/>
<keyword evidence="3" id="KW-0946">Virion</keyword>
<feature type="signal peptide" evidence="2">
    <location>
        <begin position="1"/>
        <end position="36"/>
    </location>
</feature>
<protein>
    <submittedName>
        <fullName evidence="3">Coat protein B</fullName>
    </submittedName>
</protein>
<dbReference type="InterPro" id="IPR008020">
    <property type="entry name" value="G8P"/>
</dbReference>
<evidence type="ECO:0000313" key="3">
    <source>
        <dbReference type="EMBL" id="CAH61032.1"/>
    </source>
</evidence>